<feature type="compositionally biased region" description="Basic and acidic residues" evidence="1">
    <location>
        <begin position="1"/>
        <end position="28"/>
    </location>
</feature>
<dbReference type="AlphaFoldDB" id="A0A171CFZ4"/>
<gene>
    <name evidence="2" type="ORF">PS9374_02300</name>
</gene>
<feature type="compositionally biased region" description="Basic and acidic residues" evidence="1">
    <location>
        <begin position="110"/>
        <end position="125"/>
    </location>
</feature>
<dbReference type="EMBL" id="BDCX01000005">
    <property type="protein sequence ID" value="GAT66650.1"/>
    <property type="molecule type" value="Genomic_DNA"/>
</dbReference>
<dbReference type="OrthoDB" id="3536558at2"/>
<evidence type="ECO:0000313" key="3">
    <source>
        <dbReference type="Proteomes" id="UP000077701"/>
    </source>
</evidence>
<evidence type="ECO:0000256" key="1">
    <source>
        <dbReference type="SAM" id="MobiDB-lite"/>
    </source>
</evidence>
<comment type="caution">
    <text evidence="2">The sequence shown here is derived from an EMBL/GenBank/DDBJ whole genome shotgun (WGS) entry which is preliminary data.</text>
</comment>
<name>A0A171CFZ4_9ACTN</name>
<keyword evidence="3" id="KW-1185">Reference proteome</keyword>
<protein>
    <submittedName>
        <fullName evidence="2">Uncharacterized protein</fullName>
    </submittedName>
</protein>
<proteinExistence type="predicted"/>
<feature type="region of interest" description="Disordered" evidence="1">
    <location>
        <begin position="1"/>
        <end position="186"/>
    </location>
</feature>
<sequence length="186" mass="19282">MSEEERRREAEREKFKGTTFDPELHDMGGDVGPASIRGSNAKPGGDPDDDAAPRSGWSEPMGYMAGPDDEQPGTAGSDAKAVGARTDDLDHVETVPGPSPSPMPEGTDGPYDRPEDAARRARGPVEDGPDDDGPRPDRTAAPGGGHVGAGLDWVSGDEDDPDGGSGRTGEDDGGYLPGEGTGRPFR</sequence>
<organism evidence="2 3">
    <name type="scientific">Planomonospora sphaerica</name>
    <dbReference type="NCBI Taxonomy" id="161355"/>
    <lineage>
        <taxon>Bacteria</taxon>
        <taxon>Bacillati</taxon>
        <taxon>Actinomycetota</taxon>
        <taxon>Actinomycetes</taxon>
        <taxon>Streptosporangiales</taxon>
        <taxon>Streptosporangiaceae</taxon>
        <taxon>Planomonospora</taxon>
    </lineage>
</organism>
<evidence type="ECO:0000313" key="2">
    <source>
        <dbReference type="EMBL" id="GAT66650.1"/>
    </source>
</evidence>
<dbReference type="STRING" id="161355.PS9374_02300"/>
<dbReference type="Proteomes" id="UP000077701">
    <property type="component" value="Unassembled WGS sequence"/>
</dbReference>
<reference evidence="2 3" key="1">
    <citation type="journal article" date="2016" name="Genome Announc.">
        <title>Draft Genome Sequence of Planomonospora sphaerica JCM9374, a Rare Actinomycete.</title>
        <authorList>
            <person name="Dohra H."/>
            <person name="Suzuki T."/>
            <person name="Inoue Y."/>
            <person name="Kodani S."/>
        </authorList>
    </citation>
    <scope>NUCLEOTIDE SEQUENCE [LARGE SCALE GENOMIC DNA]</scope>
    <source>
        <strain evidence="2 3">JCM 9374</strain>
    </source>
</reference>
<accession>A0A171CFZ4</accession>
<reference evidence="3" key="2">
    <citation type="submission" date="2016-04" db="EMBL/GenBank/DDBJ databases">
        <title>Planomonospora sphaerica JCM9374 whole genome shotgun sequence.</title>
        <authorList>
            <person name="Suzuki T."/>
            <person name="Dohra H."/>
            <person name="Kodani S."/>
        </authorList>
    </citation>
    <scope>NUCLEOTIDE SEQUENCE [LARGE SCALE GENOMIC DNA]</scope>
    <source>
        <strain evidence="3">JCM 9374</strain>
    </source>
</reference>
<dbReference type="RefSeq" id="WP_068896787.1">
    <property type="nucleotide sequence ID" value="NZ_BDCX01000005.1"/>
</dbReference>
<feature type="compositionally biased region" description="Gly residues" evidence="1">
    <location>
        <begin position="175"/>
        <end position="186"/>
    </location>
</feature>